<evidence type="ECO:0000259" key="1">
    <source>
        <dbReference type="PROSITE" id="PS50801"/>
    </source>
</evidence>
<dbReference type="PROSITE" id="PS50801">
    <property type="entry name" value="STAS"/>
    <property type="match status" value="1"/>
</dbReference>
<comment type="caution">
    <text evidence="2">The sequence shown here is derived from an EMBL/GenBank/DDBJ whole genome shotgun (WGS) entry which is preliminary data.</text>
</comment>
<keyword evidence="3" id="KW-1185">Reference proteome</keyword>
<evidence type="ECO:0000313" key="2">
    <source>
        <dbReference type="EMBL" id="GFJ87710.1"/>
    </source>
</evidence>
<reference evidence="2 3" key="2">
    <citation type="submission" date="2020-03" db="EMBL/GenBank/DDBJ databases">
        <authorList>
            <person name="Ichikawa N."/>
            <person name="Kimura A."/>
            <person name="Kitahashi Y."/>
            <person name="Uohara A."/>
        </authorList>
    </citation>
    <scope>NUCLEOTIDE SEQUENCE [LARGE SCALE GENOMIC DNA]</scope>
    <source>
        <strain evidence="2 3">NBRC 108638</strain>
    </source>
</reference>
<proteinExistence type="predicted"/>
<dbReference type="EMBL" id="BLPG01000001">
    <property type="protein sequence ID" value="GFJ87710.1"/>
    <property type="molecule type" value="Genomic_DNA"/>
</dbReference>
<sequence length="121" mass="12656">MDHRSFRDRQLSYHVEVCADGVHLIVSGDLDHHTCDVFDCAVRAVLTGAPGSLVLDLTAVRFISAQGTAALVDGLHRAAGICAAVAMLPSPAVRRRLELLGLDLAVGGESVDETEPPAASA</sequence>
<dbReference type="RefSeq" id="WP_173074754.1">
    <property type="nucleotide sequence ID" value="NZ_BAABJB010000032.1"/>
</dbReference>
<accession>A0A6V8KWF1</accession>
<dbReference type="AlphaFoldDB" id="A0A6V8KWF1"/>
<dbReference type="Proteomes" id="UP000482960">
    <property type="component" value="Unassembled WGS sequence"/>
</dbReference>
<dbReference type="SUPFAM" id="SSF52091">
    <property type="entry name" value="SpoIIaa-like"/>
    <property type="match status" value="1"/>
</dbReference>
<dbReference type="InterPro" id="IPR036513">
    <property type="entry name" value="STAS_dom_sf"/>
</dbReference>
<dbReference type="CDD" id="cd07043">
    <property type="entry name" value="STAS_anti-anti-sigma_factors"/>
    <property type="match status" value="1"/>
</dbReference>
<dbReference type="InterPro" id="IPR002645">
    <property type="entry name" value="STAS_dom"/>
</dbReference>
<gene>
    <name evidence="2" type="ORF">Prum_013520</name>
</gene>
<protein>
    <recommendedName>
        <fullName evidence="1">STAS domain-containing protein</fullName>
    </recommendedName>
</protein>
<dbReference type="InterPro" id="IPR058548">
    <property type="entry name" value="MlaB-like_STAS"/>
</dbReference>
<reference evidence="2 3" key="1">
    <citation type="submission" date="2020-03" db="EMBL/GenBank/DDBJ databases">
        <title>Whole genome shotgun sequence of Phytohabitans rumicis NBRC 108638.</title>
        <authorList>
            <person name="Komaki H."/>
            <person name="Tamura T."/>
        </authorList>
    </citation>
    <scope>NUCLEOTIDE SEQUENCE [LARGE SCALE GENOMIC DNA]</scope>
    <source>
        <strain evidence="2 3">NBRC 108638</strain>
    </source>
</reference>
<name>A0A6V8KWF1_9ACTN</name>
<organism evidence="2 3">
    <name type="scientific">Phytohabitans rumicis</name>
    <dbReference type="NCBI Taxonomy" id="1076125"/>
    <lineage>
        <taxon>Bacteria</taxon>
        <taxon>Bacillati</taxon>
        <taxon>Actinomycetota</taxon>
        <taxon>Actinomycetes</taxon>
        <taxon>Micromonosporales</taxon>
        <taxon>Micromonosporaceae</taxon>
    </lineage>
</organism>
<feature type="domain" description="STAS" evidence="1">
    <location>
        <begin position="24"/>
        <end position="121"/>
    </location>
</feature>
<dbReference type="Pfam" id="PF13466">
    <property type="entry name" value="STAS_2"/>
    <property type="match status" value="1"/>
</dbReference>
<evidence type="ECO:0000313" key="3">
    <source>
        <dbReference type="Proteomes" id="UP000482960"/>
    </source>
</evidence>
<dbReference type="Gene3D" id="3.30.750.24">
    <property type="entry name" value="STAS domain"/>
    <property type="match status" value="1"/>
</dbReference>